<evidence type="ECO:0000256" key="2">
    <source>
        <dbReference type="ARBA" id="ARBA00022553"/>
    </source>
</evidence>
<evidence type="ECO:0000313" key="9">
    <source>
        <dbReference type="EMBL" id="GAA3689201.1"/>
    </source>
</evidence>
<dbReference type="InterPro" id="IPR036291">
    <property type="entry name" value="NAD(P)-bd_dom_sf"/>
</dbReference>
<dbReference type="InterPro" id="IPR009081">
    <property type="entry name" value="PP-bd_ACP"/>
</dbReference>
<dbReference type="InterPro" id="IPR049900">
    <property type="entry name" value="PKS_mFAS_DH"/>
</dbReference>
<gene>
    <name evidence="9" type="ORF">GCM10022267_90020</name>
</gene>
<dbReference type="SUPFAM" id="SSF51735">
    <property type="entry name" value="NAD(P)-binding Rossmann-fold domains"/>
    <property type="match status" value="3"/>
</dbReference>
<dbReference type="InterPro" id="IPR011032">
    <property type="entry name" value="GroES-like_sf"/>
</dbReference>
<dbReference type="CDD" id="cd08955">
    <property type="entry name" value="KR_2_FAS_SDR_x"/>
    <property type="match status" value="1"/>
</dbReference>
<evidence type="ECO:0000259" key="7">
    <source>
        <dbReference type="PROSITE" id="PS50075"/>
    </source>
</evidence>
<accession>A0ABP7CI58</accession>
<dbReference type="SUPFAM" id="SSF53335">
    <property type="entry name" value="S-adenosyl-L-methionine-dependent methyltransferases"/>
    <property type="match status" value="1"/>
</dbReference>
<keyword evidence="1" id="KW-0596">Phosphopantetheine</keyword>
<feature type="region of interest" description="C-terminal hotdog fold" evidence="6">
    <location>
        <begin position="128"/>
        <end position="275"/>
    </location>
</feature>
<dbReference type="InterPro" id="IPR020806">
    <property type="entry name" value="PKS_PP-bd"/>
</dbReference>
<dbReference type="Proteomes" id="UP001500711">
    <property type="component" value="Unassembled WGS sequence"/>
</dbReference>
<feature type="domain" description="PKS/mFAS DH" evidence="8">
    <location>
        <begin position="1"/>
        <end position="275"/>
    </location>
</feature>
<reference evidence="10" key="1">
    <citation type="journal article" date="2019" name="Int. J. Syst. Evol. Microbiol.">
        <title>The Global Catalogue of Microorganisms (GCM) 10K type strain sequencing project: providing services to taxonomists for standard genome sequencing and annotation.</title>
        <authorList>
            <consortium name="The Broad Institute Genomics Platform"/>
            <consortium name="The Broad Institute Genome Sequencing Center for Infectious Disease"/>
            <person name="Wu L."/>
            <person name="Ma J."/>
        </authorList>
    </citation>
    <scope>NUCLEOTIDE SEQUENCE [LARGE SCALE GENOMIC DNA]</scope>
    <source>
        <strain evidence="10">JCM 17494</strain>
    </source>
</reference>
<evidence type="ECO:0000313" key="10">
    <source>
        <dbReference type="Proteomes" id="UP001500711"/>
    </source>
</evidence>
<evidence type="ECO:0000256" key="5">
    <source>
        <dbReference type="ARBA" id="ARBA00023315"/>
    </source>
</evidence>
<dbReference type="PROSITE" id="PS50075">
    <property type="entry name" value="CARRIER"/>
    <property type="match status" value="1"/>
</dbReference>
<dbReference type="SUPFAM" id="SSF50129">
    <property type="entry name" value="GroES-like"/>
    <property type="match status" value="1"/>
</dbReference>
<keyword evidence="5" id="KW-0012">Acyltransferase</keyword>
<dbReference type="PANTHER" id="PTHR45681">
    <property type="entry name" value="POLYKETIDE SYNTHASE 44-RELATED"/>
    <property type="match status" value="1"/>
</dbReference>
<dbReference type="PANTHER" id="PTHR45681:SF6">
    <property type="entry name" value="POLYKETIDE SYNTHASE 37"/>
    <property type="match status" value="1"/>
</dbReference>
<dbReference type="InterPro" id="IPR020807">
    <property type="entry name" value="PKS_DH"/>
</dbReference>
<dbReference type="Pfam" id="PF21089">
    <property type="entry name" value="PKS_DH_N"/>
    <property type="match status" value="1"/>
</dbReference>
<dbReference type="Pfam" id="PF08659">
    <property type="entry name" value="KR"/>
    <property type="match status" value="1"/>
</dbReference>
<proteinExistence type="predicted"/>
<keyword evidence="3" id="KW-0808">Transferase</keyword>
<feature type="region of interest" description="N-terminal hotdog fold" evidence="6">
    <location>
        <begin position="1"/>
        <end position="115"/>
    </location>
</feature>
<dbReference type="InterPro" id="IPR013154">
    <property type="entry name" value="ADH-like_N"/>
</dbReference>
<comment type="caution">
    <text evidence="9">The sequence shown here is derived from an EMBL/GenBank/DDBJ whole genome shotgun (WGS) entry which is preliminary data.</text>
</comment>
<dbReference type="RefSeq" id="WP_346137264.1">
    <property type="nucleotide sequence ID" value="NZ_BAABBE010000078.1"/>
</dbReference>
<dbReference type="SMART" id="SM00829">
    <property type="entry name" value="PKS_ER"/>
    <property type="match status" value="1"/>
</dbReference>
<dbReference type="InterPro" id="IPR049551">
    <property type="entry name" value="PKS_DH_C"/>
</dbReference>
<evidence type="ECO:0000256" key="3">
    <source>
        <dbReference type="ARBA" id="ARBA00022679"/>
    </source>
</evidence>
<evidence type="ECO:0000256" key="4">
    <source>
        <dbReference type="ARBA" id="ARBA00022857"/>
    </source>
</evidence>
<dbReference type="Gene3D" id="3.10.129.110">
    <property type="entry name" value="Polyketide synthase dehydratase"/>
    <property type="match status" value="1"/>
</dbReference>
<dbReference type="Pfam" id="PF08240">
    <property type="entry name" value="ADH_N"/>
    <property type="match status" value="1"/>
</dbReference>
<organism evidence="9 10">
    <name type="scientific">Lentzea roselyniae</name>
    <dbReference type="NCBI Taxonomy" id="531940"/>
    <lineage>
        <taxon>Bacteria</taxon>
        <taxon>Bacillati</taxon>
        <taxon>Actinomycetota</taxon>
        <taxon>Actinomycetes</taxon>
        <taxon>Pseudonocardiales</taxon>
        <taxon>Pseudonocardiaceae</taxon>
        <taxon>Lentzea</taxon>
    </lineage>
</organism>
<dbReference type="InterPro" id="IPR013968">
    <property type="entry name" value="PKS_KR"/>
</dbReference>
<keyword evidence="10" id="KW-1185">Reference proteome</keyword>
<feature type="active site" description="Proton donor; for dehydratase activity" evidence="6">
    <location>
        <position position="189"/>
    </location>
</feature>
<dbReference type="InterPro" id="IPR020843">
    <property type="entry name" value="ER"/>
</dbReference>
<dbReference type="InterPro" id="IPR057326">
    <property type="entry name" value="KR_dom"/>
</dbReference>
<feature type="active site" description="Proton acceptor; for dehydratase activity" evidence="6">
    <location>
        <position position="27"/>
    </location>
</feature>
<dbReference type="Pfam" id="PF23297">
    <property type="entry name" value="ACP_SdgA_C"/>
    <property type="match status" value="1"/>
</dbReference>
<dbReference type="SMART" id="SM00823">
    <property type="entry name" value="PKS_PP"/>
    <property type="match status" value="1"/>
</dbReference>
<evidence type="ECO:0000256" key="6">
    <source>
        <dbReference type="PROSITE-ProRule" id="PRU01363"/>
    </source>
</evidence>
<evidence type="ECO:0000256" key="1">
    <source>
        <dbReference type="ARBA" id="ARBA00022450"/>
    </source>
</evidence>
<dbReference type="SMART" id="SM00822">
    <property type="entry name" value="PKS_KR"/>
    <property type="match status" value="1"/>
</dbReference>
<dbReference type="PROSITE" id="PS52019">
    <property type="entry name" value="PKS_MFAS_DH"/>
    <property type="match status" value="1"/>
</dbReference>
<feature type="domain" description="Carrier" evidence="7">
    <location>
        <begin position="1439"/>
        <end position="1514"/>
    </location>
</feature>
<dbReference type="CDD" id="cd05195">
    <property type="entry name" value="enoyl_red"/>
    <property type="match status" value="1"/>
</dbReference>
<dbReference type="Gene3D" id="3.40.50.720">
    <property type="entry name" value="NAD(P)-binding Rossmann-like Domain"/>
    <property type="match status" value="3"/>
</dbReference>
<dbReference type="EMBL" id="BAABBE010000078">
    <property type="protein sequence ID" value="GAA3689201.1"/>
    <property type="molecule type" value="Genomic_DNA"/>
</dbReference>
<protein>
    <recommendedName>
        <fullName evidence="11">Carrier domain-containing protein</fullName>
    </recommendedName>
</protein>
<dbReference type="SMART" id="SM00826">
    <property type="entry name" value="PKS_DH"/>
    <property type="match status" value="1"/>
</dbReference>
<dbReference type="Pfam" id="PF14765">
    <property type="entry name" value="PS-DH"/>
    <property type="match status" value="1"/>
</dbReference>
<evidence type="ECO:0000259" key="8">
    <source>
        <dbReference type="PROSITE" id="PS52019"/>
    </source>
</evidence>
<keyword evidence="2" id="KW-0597">Phosphoprotein</keyword>
<evidence type="ECO:0008006" key="11">
    <source>
        <dbReference type="Google" id="ProtNLM"/>
    </source>
</evidence>
<dbReference type="Gene3D" id="3.90.180.10">
    <property type="entry name" value="Medium-chain alcohol dehydrogenases, catalytic domain"/>
    <property type="match status" value="1"/>
</dbReference>
<dbReference type="Pfam" id="PF08242">
    <property type="entry name" value="Methyltransf_12"/>
    <property type="match status" value="1"/>
</dbReference>
<dbReference type="InterPro" id="IPR050444">
    <property type="entry name" value="Polyketide_Synthase"/>
</dbReference>
<dbReference type="Gene3D" id="1.10.1200.10">
    <property type="entry name" value="ACP-like"/>
    <property type="match status" value="1"/>
</dbReference>
<dbReference type="InterPro" id="IPR036736">
    <property type="entry name" value="ACP-like_sf"/>
</dbReference>
<dbReference type="Gene3D" id="3.40.50.150">
    <property type="entry name" value="Vaccinia Virus protein VP39"/>
    <property type="match status" value="1"/>
</dbReference>
<dbReference type="CDD" id="cd02440">
    <property type="entry name" value="AdoMet_MTases"/>
    <property type="match status" value="1"/>
</dbReference>
<dbReference type="InterPro" id="IPR042104">
    <property type="entry name" value="PKS_dehydratase_sf"/>
</dbReference>
<dbReference type="InterPro" id="IPR013217">
    <property type="entry name" value="Methyltransf_12"/>
</dbReference>
<dbReference type="SUPFAM" id="SSF47336">
    <property type="entry name" value="ACP-like"/>
    <property type="match status" value="1"/>
</dbReference>
<dbReference type="Pfam" id="PF13602">
    <property type="entry name" value="ADH_zinc_N_2"/>
    <property type="match status" value="1"/>
</dbReference>
<dbReference type="InterPro" id="IPR029063">
    <property type="entry name" value="SAM-dependent_MTases_sf"/>
</dbReference>
<dbReference type="InterPro" id="IPR049552">
    <property type="entry name" value="PKS_DH_N"/>
</dbReference>
<keyword evidence="4" id="KW-0521">NADP</keyword>
<name>A0ABP7CI58_9PSEU</name>
<sequence length="1514" mass="167002">MLKWVDSIRPTWEIKWDDYRLTWVRDHEVFGSVIVPGAAYVEAALAAGQALLGEPVSLEFVEFERACVLDPEQPTVSRIELDQASGTFEVHNRPVRGDNWVRNVHGRFHRASPVAKQYDIAGIRERCTRVHKSAAIYGLMRQRGYAYGPSFYGIERLHVGAGEALAHIKPPQLLQGKTEDYLLHPVILDACFQSAILHPLNDRTDDLLPFTYLPTSIEAVRVHGDLSTAAWCYTKLRKLDITGLSVDVYVLDAQGRLIAEYVPMHGKMVRQNLPNDPQNLDNHLYRLAWQPTGEKTACRSALAAELRSADLELTELVERLHRNSYTEAYQTDLRRLCSAYVADCLRSFGHNLAVGDTFTLPEVQEAHRKAFAGLARFLVADGLLADRDGVFEVVQPIDLDSGLLWRRALEDHPACVWELQLLRRTGKHLHHILAGTVDPLTVLFPGGSHADTEPIYQTSPISRFHNMIMRKAVARLVTEADSRRTIRVLEVGGGTGGLTANLLPVLPAERCEYVFTDVSPAFVQAANDKFRSYPFFSAQTLDITGDMEAQGISPDSFDLVLASNVVHATADLKHTISQLREVLLPQGVLGLIEALPGNRWLDLTFGLTAGWWHFRDLQLRPDGPLLTTDHWRELLNSVGFDQVVAFPENDESGGQAVLLARRPLAEAAQTDEEPECTGDWLVRSDGSELARALVQRIEARGGRVHEDVSDVLLKGAIDFSSADGFDVVKLARQRIPKLFVVTRGVHGERNDDVRLDGAAAWGVGLVANLELPETVTKLIDLDAAPDETDVDAVWAELWRDDDEREVLLRAGERFIRRLVRVTELRKPVDARQLPDGTGFRLEMSNPGALDELTWQAVRRTPPGPGQVELRITAAGLNFLDVMTALGNVPTLESGTGYRFGAECSGVITGVGPDVRDLTVGQKVIALSSAQGAIASHITLDASCVLPKPDSLAVEEAACVPIVFLTAWYALRKLARLQAGERVLIHSATGGTGLAAIQLARAIGAEVFATAGTQEKRDLLRALGVAHVMDSRSVTFAEQVRSATNGAGIDVVLSAASGETVDRSISCMAAYGRYVEIGKRDLLDDRKFGLRPFLRNLAYFGFDLRQLLVDRPEAVRVELEELLKLFDTGQLRPLPTRVFHPSQVETAFRHLSAGKHIGKIVLSMDEHELQASPLPAAPLFTGTWLITGGCGGVGLAMAESLVDAGVRSLVLLGRSGADERAEERIEQLRQRDAQVVVERVDITVRQQLADVLSRVQREMPALNGVIHSAMVLDDSLITVMNRERYDRVVAPKLLGALHLHELTEHLPLAAFVLFSSATSMIGNIGQANYAAANTFLDQLAEAQHARGLPALSVNWGTFADVGYVSQREEIRQLVGATGMREFTARQAFQVLTRLCQGDQPRVGVLPMNWPQFLRARGDERRFAVMAADCAYDEQVQTAEVGDELVKERLKAKISTLLGIPFDDLDETMPLVNYLDSLLAVELKSWLERELTAQVNIIELMQGPTIAQLAERLTRT</sequence>